<evidence type="ECO:0008006" key="3">
    <source>
        <dbReference type="Google" id="ProtNLM"/>
    </source>
</evidence>
<dbReference type="Proteomes" id="UP001189429">
    <property type="component" value="Unassembled WGS sequence"/>
</dbReference>
<dbReference type="EMBL" id="CAUYUJ010016892">
    <property type="protein sequence ID" value="CAK0869831.1"/>
    <property type="molecule type" value="Genomic_DNA"/>
</dbReference>
<gene>
    <name evidence="1" type="ORF">PCOR1329_LOCUS56076</name>
</gene>
<comment type="caution">
    <text evidence="1">The sequence shown here is derived from an EMBL/GenBank/DDBJ whole genome shotgun (WGS) entry which is preliminary data.</text>
</comment>
<evidence type="ECO:0000313" key="1">
    <source>
        <dbReference type="EMBL" id="CAK0869831.1"/>
    </source>
</evidence>
<sequence>MLVGVSPFFDEYPCLIFRKVLAGHVHFPPSVGARARDLVRQFLTFEPELRLGNRPAGAEPLSAGDDGAMPALPEGLAWPELHPFETPSATSYDRWRLDEGDRSFAAIPVAQRGGGVLLAIPNTIPSPFLSAAELAAAGADGGGFFGLLGPYLVLDVPLLGAASRALATTSSVLVVDLDVNELELESLTPLPGPTLPVDVAPFAAVRGRDYWPRQSIVRLLREQCAALHGEAQVPRRGAPQLFEGEAARLGTSLRDLQSFATPTRAPPAPQRMQVAANKASASSVRKWRDGLADCGLNEGQRSVVGKVAHRVLAQESPGGGKKAFWRTAGGEAEEITAEEEIIDATFVDDECTALATASQLLDRAIQTLLEVMCWLFRSCAEVIESALGRAECVLRCKGKNASAHWEQRGHDDGAHVTSKHDAAIKLPIAQNAAAGVAVEDAQRDTLQKLSSQCSELGGGPCESARQWLDLICSPDQRWHNIVDSIHFAGSKCDSCAAPQGVQLHFACDLCLGINRRAFATSLGLAQHQRAVHGARNEAGRYVKADGSLDREDRALCQ</sequence>
<keyword evidence="2" id="KW-1185">Reference proteome</keyword>
<accession>A0ABN9VA22</accession>
<name>A0ABN9VA22_9DINO</name>
<reference evidence="1" key="1">
    <citation type="submission" date="2023-10" db="EMBL/GenBank/DDBJ databases">
        <authorList>
            <person name="Chen Y."/>
            <person name="Shah S."/>
            <person name="Dougan E. K."/>
            <person name="Thang M."/>
            <person name="Chan C."/>
        </authorList>
    </citation>
    <scope>NUCLEOTIDE SEQUENCE [LARGE SCALE GENOMIC DNA]</scope>
</reference>
<evidence type="ECO:0000313" key="2">
    <source>
        <dbReference type="Proteomes" id="UP001189429"/>
    </source>
</evidence>
<proteinExistence type="predicted"/>
<organism evidence="1 2">
    <name type="scientific">Prorocentrum cordatum</name>
    <dbReference type="NCBI Taxonomy" id="2364126"/>
    <lineage>
        <taxon>Eukaryota</taxon>
        <taxon>Sar</taxon>
        <taxon>Alveolata</taxon>
        <taxon>Dinophyceae</taxon>
        <taxon>Prorocentrales</taxon>
        <taxon>Prorocentraceae</taxon>
        <taxon>Prorocentrum</taxon>
    </lineage>
</organism>
<dbReference type="SUPFAM" id="SSF56112">
    <property type="entry name" value="Protein kinase-like (PK-like)"/>
    <property type="match status" value="1"/>
</dbReference>
<dbReference type="Gene3D" id="1.10.510.10">
    <property type="entry name" value="Transferase(Phosphotransferase) domain 1"/>
    <property type="match status" value="1"/>
</dbReference>
<dbReference type="InterPro" id="IPR011009">
    <property type="entry name" value="Kinase-like_dom_sf"/>
</dbReference>
<protein>
    <recommendedName>
        <fullName evidence="3">C2H2-type domain-containing protein</fullName>
    </recommendedName>
</protein>